<reference evidence="3" key="1">
    <citation type="submission" date="2021-02" db="EMBL/GenBank/DDBJ databases">
        <authorList>
            <person name="Nowell W R."/>
        </authorList>
    </citation>
    <scope>NUCLEOTIDE SEQUENCE</scope>
</reference>
<feature type="non-terminal residue" evidence="3">
    <location>
        <position position="1"/>
    </location>
</feature>
<dbReference type="Proteomes" id="UP000663836">
    <property type="component" value="Unassembled WGS sequence"/>
</dbReference>
<name>A0A820GPP5_9BILA</name>
<feature type="non-terminal residue" evidence="3">
    <location>
        <position position="81"/>
    </location>
</feature>
<evidence type="ECO:0000313" key="3">
    <source>
        <dbReference type="EMBL" id="CAF4280511.1"/>
    </source>
</evidence>
<dbReference type="PANTHER" id="PTHR10067">
    <property type="entry name" value="PHOSPHATIDYLSERINE DECARBOXYLASE"/>
    <property type="match status" value="1"/>
</dbReference>
<proteinExistence type="predicted"/>
<sequence>VIYLAPGDYHRFHSPTEWQISWRRHYIGHLFSVNQKVASWLQNLFCLNERAAYYGSWKYGFFSMTAVGATIVGSINVHFDP</sequence>
<evidence type="ECO:0000313" key="4">
    <source>
        <dbReference type="Proteomes" id="UP000663836"/>
    </source>
</evidence>
<accession>A0A820GPP5</accession>
<dbReference type="GO" id="GO:0006646">
    <property type="term" value="P:phosphatidylethanolamine biosynthetic process"/>
    <property type="evidence" value="ECO:0007669"/>
    <property type="project" value="TreeGrafter"/>
</dbReference>
<keyword evidence="1" id="KW-0210">Decarboxylase</keyword>
<evidence type="ECO:0000256" key="2">
    <source>
        <dbReference type="ARBA" id="ARBA00023239"/>
    </source>
</evidence>
<dbReference type="EMBL" id="CAJOBD010029949">
    <property type="protein sequence ID" value="CAF4280511.1"/>
    <property type="molecule type" value="Genomic_DNA"/>
</dbReference>
<dbReference type="PANTHER" id="PTHR10067:SF6">
    <property type="entry name" value="PHOSPHATIDYLSERINE DECARBOXYLASE PROENZYME, MITOCHONDRIAL"/>
    <property type="match status" value="1"/>
</dbReference>
<evidence type="ECO:0000256" key="1">
    <source>
        <dbReference type="ARBA" id="ARBA00022793"/>
    </source>
</evidence>
<dbReference type="InterPro" id="IPR003817">
    <property type="entry name" value="PS_Dcarbxylase"/>
</dbReference>
<dbReference type="GO" id="GO:0004609">
    <property type="term" value="F:phosphatidylserine decarboxylase activity"/>
    <property type="evidence" value="ECO:0007669"/>
    <property type="project" value="InterPro"/>
</dbReference>
<comment type="caution">
    <text evidence="3">The sequence shown here is derived from an EMBL/GenBank/DDBJ whole genome shotgun (WGS) entry which is preliminary data.</text>
</comment>
<keyword evidence="2" id="KW-0456">Lyase</keyword>
<organism evidence="3 4">
    <name type="scientific">Rotaria sordida</name>
    <dbReference type="NCBI Taxonomy" id="392033"/>
    <lineage>
        <taxon>Eukaryota</taxon>
        <taxon>Metazoa</taxon>
        <taxon>Spiralia</taxon>
        <taxon>Gnathifera</taxon>
        <taxon>Rotifera</taxon>
        <taxon>Eurotatoria</taxon>
        <taxon>Bdelloidea</taxon>
        <taxon>Philodinida</taxon>
        <taxon>Philodinidae</taxon>
        <taxon>Rotaria</taxon>
    </lineage>
</organism>
<dbReference type="AlphaFoldDB" id="A0A820GPP5"/>
<protein>
    <recommendedName>
        <fullName evidence="5">Phosphatidylserine decarboxylase</fullName>
    </recommendedName>
</protein>
<dbReference type="Pfam" id="PF02666">
    <property type="entry name" value="PS_Dcarbxylase"/>
    <property type="match status" value="1"/>
</dbReference>
<dbReference type="GO" id="GO:0005739">
    <property type="term" value="C:mitochondrion"/>
    <property type="evidence" value="ECO:0007669"/>
    <property type="project" value="TreeGrafter"/>
</dbReference>
<evidence type="ECO:0008006" key="5">
    <source>
        <dbReference type="Google" id="ProtNLM"/>
    </source>
</evidence>
<gene>
    <name evidence="3" type="ORF">JBS370_LOCUS39737</name>
</gene>